<accession>A0ACB7GUQ0</accession>
<dbReference type="Proteomes" id="UP000091857">
    <property type="component" value="Chromosome 11"/>
</dbReference>
<evidence type="ECO:0000313" key="2">
    <source>
        <dbReference type="Proteomes" id="UP000091857"/>
    </source>
</evidence>
<sequence>MDTRDPNESALSPSASENYDRIGPKPYSYGELAKATGLFSHNNLIGRGGFGHVFKASLDGETRAIKRLDYPGIESEGDLEREIMVVKSISHKNLVELVGYCIDGANRLLILKYFPNGSLRSKLDGKENVLDWKKRMNIAIGSARGLEYLHEHCEPKIIHLDIKPDNILLDEHFEPKITDFGLAHVFTDVATHISKSSVMGTRVYEDPLTTKLGKYSDKSDIYSFGVTLLELITGRKPLDNGTDIVTWANLRIKKVLDGKYANFVDSKLHSFDAEQMHRMVSCINSCLNQPPNSRPTMEKIRLVLEGKSPLEELYGHEGLQLSMIYKEPNHHKGFGPKQYSFDELAMATDHFSFNNLIDEGGLGQIFIGSLNGEIRAINKLKNFPDLPEGDFERQIRVFHSIRHKNLIELLGYCIDGPNRFLILEYFPNGSLKYKLHESQNVLDWKKRMKIAIGSARGLEYLHEQCNPKIIHLDIKPNNIILDHNFEPKISDFGLSTFFTDDDSDIDESYIGWTPGYTDPAIFQSKKYSDKFDVYSFGITLLELITGRKPIHKGLDIVTWVNPLIKKALDGEYVNFVDSRLQSFDHNEMHRMIFCANSCINQSPKSRPSMKKIFLALEGLLPLEVLWDEKNNYLLERAANEGDPVGVRAGNIPLKNLKN</sequence>
<evidence type="ECO:0000313" key="1">
    <source>
        <dbReference type="EMBL" id="KAG8643475.1"/>
    </source>
</evidence>
<organism evidence="1 2">
    <name type="scientific">Manihot esculenta</name>
    <name type="common">Cassava</name>
    <name type="synonym">Jatropha manihot</name>
    <dbReference type="NCBI Taxonomy" id="3983"/>
    <lineage>
        <taxon>Eukaryota</taxon>
        <taxon>Viridiplantae</taxon>
        <taxon>Streptophyta</taxon>
        <taxon>Embryophyta</taxon>
        <taxon>Tracheophyta</taxon>
        <taxon>Spermatophyta</taxon>
        <taxon>Magnoliopsida</taxon>
        <taxon>eudicotyledons</taxon>
        <taxon>Gunneridae</taxon>
        <taxon>Pentapetalae</taxon>
        <taxon>rosids</taxon>
        <taxon>fabids</taxon>
        <taxon>Malpighiales</taxon>
        <taxon>Euphorbiaceae</taxon>
        <taxon>Crotonoideae</taxon>
        <taxon>Manihoteae</taxon>
        <taxon>Manihot</taxon>
    </lineage>
</organism>
<proteinExistence type="predicted"/>
<keyword evidence="2" id="KW-1185">Reference proteome</keyword>
<name>A0ACB7GUQ0_MANES</name>
<comment type="caution">
    <text evidence="1">The sequence shown here is derived from an EMBL/GenBank/DDBJ whole genome shotgun (WGS) entry which is preliminary data.</text>
</comment>
<gene>
    <name evidence="1" type="ORF">MANES_11G041000v8</name>
</gene>
<dbReference type="EMBL" id="CM004397">
    <property type="protein sequence ID" value="KAG8643475.1"/>
    <property type="molecule type" value="Genomic_DNA"/>
</dbReference>
<protein>
    <submittedName>
        <fullName evidence="1">Uncharacterized protein</fullName>
    </submittedName>
</protein>
<reference evidence="2" key="1">
    <citation type="journal article" date="2016" name="Nat. Biotechnol.">
        <title>Sequencing wild and cultivated cassava and related species reveals extensive interspecific hybridization and genetic diversity.</title>
        <authorList>
            <person name="Bredeson J.V."/>
            <person name="Lyons J.B."/>
            <person name="Prochnik S.E."/>
            <person name="Wu G.A."/>
            <person name="Ha C.M."/>
            <person name="Edsinger-Gonzales E."/>
            <person name="Grimwood J."/>
            <person name="Schmutz J."/>
            <person name="Rabbi I.Y."/>
            <person name="Egesi C."/>
            <person name="Nauluvula P."/>
            <person name="Lebot V."/>
            <person name="Ndunguru J."/>
            <person name="Mkamilo G."/>
            <person name="Bart R.S."/>
            <person name="Setter T.L."/>
            <person name="Gleadow R.M."/>
            <person name="Kulakow P."/>
            <person name="Ferguson M.E."/>
            <person name="Rounsley S."/>
            <person name="Rokhsar D.S."/>
        </authorList>
    </citation>
    <scope>NUCLEOTIDE SEQUENCE [LARGE SCALE GENOMIC DNA]</scope>
    <source>
        <strain evidence="2">cv. AM560-2</strain>
    </source>
</reference>